<gene>
    <name evidence="3" type="ORF">Tci_614100</name>
</gene>
<evidence type="ECO:0000256" key="1">
    <source>
        <dbReference type="SAM" id="MobiDB-lite"/>
    </source>
</evidence>
<keyword evidence="3" id="KW-0695">RNA-directed DNA polymerase</keyword>
<evidence type="ECO:0000313" key="3">
    <source>
        <dbReference type="EMBL" id="GFA42128.1"/>
    </source>
</evidence>
<comment type="caution">
    <text evidence="3">The sequence shown here is derived from an EMBL/GenBank/DDBJ whole genome shotgun (WGS) entry which is preliminary data.</text>
</comment>
<feature type="domain" description="Retrotransposon gag" evidence="2">
    <location>
        <begin position="103"/>
        <end position="193"/>
    </location>
</feature>
<protein>
    <submittedName>
        <fullName evidence="3">Reverse transcriptase domain-containing protein</fullName>
    </submittedName>
</protein>
<feature type="compositionally biased region" description="Gly residues" evidence="1">
    <location>
        <begin position="20"/>
        <end position="32"/>
    </location>
</feature>
<evidence type="ECO:0000259" key="2">
    <source>
        <dbReference type="Pfam" id="PF03732"/>
    </source>
</evidence>
<dbReference type="AlphaFoldDB" id="A0A699JLN8"/>
<keyword evidence="3" id="KW-0808">Transferase</keyword>
<keyword evidence="3" id="KW-0548">Nucleotidyltransferase</keyword>
<dbReference type="InterPro" id="IPR005162">
    <property type="entry name" value="Retrotrans_gag_dom"/>
</dbReference>
<dbReference type="GO" id="GO:0003964">
    <property type="term" value="F:RNA-directed DNA polymerase activity"/>
    <property type="evidence" value="ECO:0007669"/>
    <property type="project" value="UniProtKB-KW"/>
</dbReference>
<dbReference type="EMBL" id="BKCJ010421045">
    <property type="protein sequence ID" value="GFA42128.1"/>
    <property type="molecule type" value="Genomic_DNA"/>
</dbReference>
<dbReference type="Pfam" id="PF03732">
    <property type="entry name" value="Retrotrans_gag"/>
    <property type="match status" value="1"/>
</dbReference>
<reference evidence="3" key="1">
    <citation type="journal article" date="2019" name="Sci. Rep.">
        <title>Draft genome of Tanacetum cinerariifolium, the natural source of mosquito coil.</title>
        <authorList>
            <person name="Yamashiro T."/>
            <person name="Shiraishi A."/>
            <person name="Satake H."/>
            <person name="Nakayama K."/>
        </authorList>
    </citation>
    <scope>NUCLEOTIDE SEQUENCE</scope>
</reference>
<feature type="compositionally biased region" description="Basic and acidic residues" evidence="1">
    <location>
        <begin position="34"/>
        <end position="44"/>
    </location>
</feature>
<accession>A0A699JLN8</accession>
<feature type="region of interest" description="Disordered" evidence="1">
    <location>
        <begin position="1"/>
        <end position="59"/>
    </location>
</feature>
<organism evidence="3">
    <name type="scientific">Tanacetum cinerariifolium</name>
    <name type="common">Dalmatian daisy</name>
    <name type="synonym">Chrysanthemum cinerariifolium</name>
    <dbReference type="NCBI Taxonomy" id="118510"/>
    <lineage>
        <taxon>Eukaryota</taxon>
        <taxon>Viridiplantae</taxon>
        <taxon>Streptophyta</taxon>
        <taxon>Embryophyta</taxon>
        <taxon>Tracheophyta</taxon>
        <taxon>Spermatophyta</taxon>
        <taxon>Magnoliopsida</taxon>
        <taxon>eudicotyledons</taxon>
        <taxon>Gunneridae</taxon>
        <taxon>Pentapetalae</taxon>
        <taxon>asterids</taxon>
        <taxon>campanulids</taxon>
        <taxon>Asterales</taxon>
        <taxon>Asteraceae</taxon>
        <taxon>Asteroideae</taxon>
        <taxon>Anthemideae</taxon>
        <taxon>Anthemidinae</taxon>
        <taxon>Tanacetum</taxon>
    </lineage>
</organism>
<proteinExistence type="predicted"/>
<name>A0A699JLN8_TANCI</name>
<sequence>MPPRMRTRRADWPAAESLRGGTGVRVGRGGRGSRPKEGSDERVYDLNGQGNDQGLGANRGVEGVNRNVEEVGNQGNVGNQNENMQEMSGCSVDQKVKYTAGLFVGNTLTWWNSQIRMLSREVAVSMSWNDFMMIEEFYPSHEMKKLETMLWNHAMVGAGHAAYTDSFDELARLVPHLVTLESRKIERFVYGLAPQICGMVAAMEPKTIQTTV</sequence>